<evidence type="ECO:0000256" key="6">
    <source>
        <dbReference type="SAM" id="Phobius"/>
    </source>
</evidence>
<feature type="transmembrane region" description="Helical" evidence="6">
    <location>
        <begin position="399"/>
        <end position="416"/>
    </location>
</feature>
<gene>
    <name evidence="8" type="ORF">ACFPEL_04945</name>
</gene>
<keyword evidence="4 6" id="KW-0472">Membrane</keyword>
<evidence type="ECO:0000259" key="7">
    <source>
        <dbReference type="Pfam" id="PF13515"/>
    </source>
</evidence>
<keyword evidence="9" id="KW-1185">Reference proteome</keyword>
<feature type="domain" description="Integral membrane bound transporter" evidence="7">
    <location>
        <begin position="323"/>
        <end position="445"/>
    </location>
</feature>
<organism evidence="8 9">
    <name type="scientific">Actinomycetospora chibensis</name>
    <dbReference type="NCBI Taxonomy" id="663606"/>
    <lineage>
        <taxon>Bacteria</taxon>
        <taxon>Bacillati</taxon>
        <taxon>Actinomycetota</taxon>
        <taxon>Actinomycetes</taxon>
        <taxon>Pseudonocardiales</taxon>
        <taxon>Pseudonocardiaceae</taxon>
        <taxon>Actinomycetospora</taxon>
    </lineage>
</organism>
<proteinExistence type="predicted"/>
<evidence type="ECO:0000256" key="2">
    <source>
        <dbReference type="ARBA" id="ARBA00022692"/>
    </source>
</evidence>
<dbReference type="InterPro" id="IPR049453">
    <property type="entry name" value="Memb_transporter_dom"/>
</dbReference>
<name>A0ABV9RDD8_9PSEU</name>
<evidence type="ECO:0000313" key="8">
    <source>
        <dbReference type="EMBL" id="MFC4831750.1"/>
    </source>
</evidence>
<comment type="subcellular location">
    <subcellularLocation>
        <location evidence="1">Membrane</location>
        <topology evidence="1">Multi-pass membrane protein</topology>
    </subcellularLocation>
</comment>
<feature type="transmembrane region" description="Helical" evidence="6">
    <location>
        <begin position="146"/>
        <end position="167"/>
    </location>
</feature>
<dbReference type="Proteomes" id="UP001595909">
    <property type="component" value="Unassembled WGS sequence"/>
</dbReference>
<protein>
    <submittedName>
        <fullName evidence="8">FUSC family protein</fullName>
    </submittedName>
</protein>
<keyword evidence="3 6" id="KW-1133">Transmembrane helix</keyword>
<sequence>MTRPSWRGWARDLVGLRRTRFDLVDAVRAASCAGGTVLIGWWAGDVSAGLIASIGAFTALYGGRRPYRFRARQLAAVALAFAAVVTLGAWSEFSVWASVPVVAVIAVAATALCQVVDTGPPGAYLFVLACATASGIPGATTEPWRLGMLVLAGGALSWCAHMIGIVAGPRRPEKAAVAAGVAAVARLLAADGQDYPAARDRAARAMHSCWVVLVGQQAPVARPDGTLVRLRAIALEAHGALADAVRARDAGRAVDPAAAGRVRALATEVDHPPAVPRHLDPADVPLGGPGVAAAARALLAAGSPWRVVLLRVGVAALVVGTGAALVGLDRAYWAVACAVLVLCQGLGPAGTLERAALRLLGTWIGLLLAAAILAAQPAGVGLALTIAVLQFGIQLLMPLNYGLGVVLVTPIALTIGSGGHPADLGGLLLARGVDTAVGCAVGVLVFLLIAPQAAVPDPAARVREALRDVGRVLPHLVDGSTGSPAARAARRDLNQRVLALADAHRGDALPIVRTPDATAWWPALDAAQRLAHRTLAACWAMDAARGDGRAPGPEVPAARAEEIGDELADLAVATSGRRAAVPEDGGFLGPELSALERSLPPRSGADGPQARGCGP</sequence>
<feature type="transmembrane region" description="Helical" evidence="6">
    <location>
        <begin position="123"/>
        <end position="140"/>
    </location>
</feature>
<evidence type="ECO:0000256" key="1">
    <source>
        <dbReference type="ARBA" id="ARBA00004141"/>
    </source>
</evidence>
<accession>A0ABV9RDD8</accession>
<feature type="transmembrane region" description="Helical" evidence="6">
    <location>
        <begin position="39"/>
        <end position="62"/>
    </location>
</feature>
<dbReference type="RefSeq" id="WP_274191394.1">
    <property type="nucleotide sequence ID" value="NZ_BAABHN010000009.1"/>
</dbReference>
<evidence type="ECO:0000256" key="4">
    <source>
        <dbReference type="ARBA" id="ARBA00023136"/>
    </source>
</evidence>
<evidence type="ECO:0000256" key="3">
    <source>
        <dbReference type="ARBA" id="ARBA00022989"/>
    </source>
</evidence>
<feature type="transmembrane region" description="Helical" evidence="6">
    <location>
        <begin position="364"/>
        <end position="393"/>
    </location>
</feature>
<feature type="transmembrane region" description="Helical" evidence="6">
    <location>
        <begin position="74"/>
        <end position="91"/>
    </location>
</feature>
<feature type="transmembrane region" description="Helical" evidence="6">
    <location>
        <begin position="428"/>
        <end position="450"/>
    </location>
</feature>
<reference evidence="9" key="1">
    <citation type="journal article" date="2019" name="Int. J. Syst. Evol. Microbiol.">
        <title>The Global Catalogue of Microorganisms (GCM) 10K type strain sequencing project: providing services to taxonomists for standard genome sequencing and annotation.</title>
        <authorList>
            <consortium name="The Broad Institute Genomics Platform"/>
            <consortium name="The Broad Institute Genome Sequencing Center for Infectious Disease"/>
            <person name="Wu L."/>
            <person name="Ma J."/>
        </authorList>
    </citation>
    <scope>NUCLEOTIDE SEQUENCE [LARGE SCALE GENOMIC DNA]</scope>
    <source>
        <strain evidence="9">CCUG 50347</strain>
    </source>
</reference>
<keyword evidence="2 6" id="KW-0812">Transmembrane</keyword>
<evidence type="ECO:0000256" key="5">
    <source>
        <dbReference type="SAM" id="MobiDB-lite"/>
    </source>
</evidence>
<feature type="transmembrane region" description="Helical" evidence="6">
    <location>
        <begin position="308"/>
        <end position="326"/>
    </location>
</feature>
<feature type="transmembrane region" description="Helical" evidence="6">
    <location>
        <begin position="332"/>
        <end position="352"/>
    </location>
</feature>
<dbReference type="EMBL" id="JBHSIM010000009">
    <property type="protein sequence ID" value="MFC4831750.1"/>
    <property type="molecule type" value="Genomic_DNA"/>
</dbReference>
<feature type="transmembrane region" description="Helical" evidence="6">
    <location>
        <begin position="97"/>
        <end position="116"/>
    </location>
</feature>
<comment type="caution">
    <text evidence="8">The sequence shown here is derived from an EMBL/GenBank/DDBJ whole genome shotgun (WGS) entry which is preliminary data.</text>
</comment>
<evidence type="ECO:0000313" key="9">
    <source>
        <dbReference type="Proteomes" id="UP001595909"/>
    </source>
</evidence>
<feature type="region of interest" description="Disordered" evidence="5">
    <location>
        <begin position="580"/>
        <end position="615"/>
    </location>
</feature>
<dbReference type="Pfam" id="PF13515">
    <property type="entry name" value="FUSC_2"/>
    <property type="match status" value="1"/>
</dbReference>